<dbReference type="SUPFAM" id="SSF48726">
    <property type="entry name" value="Immunoglobulin"/>
    <property type="match status" value="4"/>
</dbReference>
<dbReference type="SMART" id="SM00406">
    <property type="entry name" value="IGv"/>
    <property type="match status" value="4"/>
</dbReference>
<dbReference type="Proteomes" id="UP000821866">
    <property type="component" value="Chromosome 3"/>
</dbReference>
<dbReference type="InterPro" id="IPR013098">
    <property type="entry name" value="Ig_I-set"/>
</dbReference>
<evidence type="ECO:0000256" key="1">
    <source>
        <dbReference type="ARBA" id="ARBA00023319"/>
    </source>
</evidence>
<feature type="domain" description="Ig-like" evidence="2">
    <location>
        <begin position="69"/>
        <end position="172"/>
    </location>
</feature>
<gene>
    <name evidence="3" type="ORF">HPB51_004784</name>
</gene>
<comment type="caution">
    <text evidence="3">The sequence shown here is derived from an EMBL/GenBank/DDBJ whole genome shotgun (WGS) entry which is preliminary data.</text>
</comment>
<accession>A0A9J6E5B4</accession>
<feature type="domain" description="Ig-like" evidence="2">
    <location>
        <begin position="1"/>
        <end position="67"/>
    </location>
</feature>
<dbReference type="InterPro" id="IPR003598">
    <property type="entry name" value="Ig_sub2"/>
</dbReference>
<dbReference type="Pfam" id="PF07679">
    <property type="entry name" value="I-set"/>
    <property type="match status" value="4"/>
</dbReference>
<name>A0A9J6E5B4_RHIMP</name>
<dbReference type="GO" id="GO:0070593">
    <property type="term" value="P:dendrite self-avoidance"/>
    <property type="evidence" value="ECO:0007669"/>
    <property type="project" value="TreeGrafter"/>
</dbReference>
<feature type="domain" description="Ig-like" evidence="2">
    <location>
        <begin position="278"/>
        <end position="371"/>
    </location>
</feature>
<dbReference type="PANTHER" id="PTHR10075">
    <property type="entry name" value="BASIGIN RELATED"/>
    <property type="match status" value="1"/>
</dbReference>
<evidence type="ECO:0000313" key="4">
    <source>
        <dbReference type="Proteomes" id="UP000821866"/>
    </source>
</evidence>
<dbReference type="GO" id="GO:0005886">
    <property type="term" value="C:plasma membrane"/>
    <property type="evidence" value="ECO:0007669"/>
    <property type="project" value="TreeGrafter"/>
</dbReference>
<dbReference type="PROSITE" id="PS50835">
    <property type="entry name" value="IG_LIKE"/>
    <property type="match status" value="4"/>
</dbReference>
<reference evidence="3" key="2">
    <citation type="submission" date="2021-09" db="EMBL/GenBank/DDBJ databases">
        <authorList>
            <person name="Jia N."/>
            <person name="Wang J."/>
            <person name="Shi W."/>
            <person name="Du L."/>
            <person name="Sun Y."/>
            <person name="Zhan W."/>
            <person name="Jiang J."/>
            <person name="Wang Q."/>
            <person name="Zhang B."/>
            <person name="Ji P."/>
            <person name="Sakyi L.B."/>
            <person name="Cui X."/>
            <person name="Yuan T."/>
            <person name="Jiang B."/>
            <person name="Yang W."/>
            <person name="Lam T.T.-Y."/>
            <person name="Chang Q."/>
            <person name="Ding S."/>
            <person name="Wang X."/>
            <person name="Zhu J."/>
            <person name="Ruan X."/>
            <person name="Zhao L."/>
            <person name="Wei J."/>
            <person name="Que T."/>
            <person name="Du C."/>
            <person name="Cheng J."/>
            <person name="Dai P."/>
            <person name="Han X."/>
            <person name="Huang E."/>
            <person name="Gao Y."/>
            <person name="Liu J."/>
            <person name="Shao H."/>
            <person name="Ye R."/>
            <person name="Li L."/>
            <person name="Wei W."/>
            <person name="Wang X."/>
            <person name="Wang C."/>
            <person name="Huo Q."/>
            <person name="Li W."/>
            <person name="Guo W."/>
            <person name="Chen H."/>
            <person name="Chen S."/>
            <person name="Zhou L."/>
            <person name="Zhou L."/>
            <person name="Ni X."/>
            <person name="Tian J."/>
            <person name="Zhou Y."/>
            <person name="Sheng Y."/>
            <person name="Liu T."/>
            <person name="Pan Y."/>
            <person name="Xia L."/>
            <person name="Li J."/>
            <person name="Zhao F."/>
            <person name="Cao W."/>
        </authorList>
    </citation>
    <scope>NUCLEOTIDE SEQUENCE</scope>
    <source>
        <strain evidence="3">Rmic-2018</strain>
        <tissue evidence="3">Larvae</tissue>
    </source>
</reference>
<organism evidence="3 4">
    <name type="scientific">Rhipicephalus microplus</name>
    <name type="common">Cattle tick</name>
    <name type="synonym">Boophilus microplus</name>
    <dbReference type="NCBI Taxonomy" id="6941"/>
    <lineage>
        <taxon>Eukaryota</taxon>
        <taxon>Metazoa</taxon>
        <taxon>Ecdysozoa</taxon>
        <taxon>Arthropoda</taxon>
        <taxon>Chelicerata</taxon>
        <taxon>Arachnida</taxon>
        <taxon>Acari</taxon>
        <taxon>Parasitiformes</taxon>
        <taxon>Ixodida</taxon>
        <taxon>Ixodoidea</taxon>
        <taxon>Ixodidae</taxon>
        <taxon>Rhipicephalinae</taxon>
        <taxon>Rhipicephalus</taxon>
        <taxon>Boophilus</taxon>
    </lineage>
</organism>
<dbReference type="GO" id="GO:0030424">
    <property type="term" value="C:axon"/>
    <property type="evidence" value="ECO:0007669"/>
    <property type="project" value="TreeGrafter"/>
</dbReference>
<keyword evidence="1" id="KW-0393">Immunoglobulin domain</keyword>
<dbReference type="GO" id="GO:0007156">
    <property type="term" value="P:homophilic cell adhesion via plasma membrane adhesion molecules"/>
    <property type="evidence" value="ECO:0007669"/>
    <property type="project" value="TreeGrafter"/>
</dbReference>
<dbReference type="InterPro" id="IPR013783">
    <property type="entry name" value="Ig-like_fold"/>
</dbReference>
<dbReference type="PANTHER" id="PTHR10075:SF101">
    <property type="entry name" value="ZWEI IG DOMAIN PROTEIN ZIG-3"/>
    <property type="match status" value="1"/>
</dbReference>
<dbReference type="FunFam" id="2.60.40.10:FF:000333">
    <property type="entry name" value="Down syndrome cell adhesion molecule"/>
    <property type="match status" value="1"/>
</dbReference>
<dbReference type="InterPro" id="IPR013106">
    <property type="entry name" value="Ig_V-set"/>
</dbReference>
<feature type="domain" description="Ig-like" evidence="2">
    <location>
        <begin position="175"/>
        <end position="267"/>
    </location>
</feature>
<dbReference type="VEuPathDB" id="VectorBase:LOC119185724"/>
<dbReference type="SMART" id="SM00409">
    <property type="entry name" value="IG"/>
    <property type="match status" value="4"/>
</dbReference>
<evidence type="ECO:0000313" key="3">
    <source>
        <dbReference type="EMBL" id="KAH8029779.1"/>
    </source>
</evidence>
<dbReference type="InterPro" id="IPR036179">
    <property type="entry name" value="Ig-like_dom_sf"/>
</dbReference>
<evidence type="ECO:0000259" key="2">
    <source>
        <dbReference type="PROSITE" id="PS50835"/>
    </source>
</evidence>
<protein>
    <recommendedName>
        <fullName evidence="2">Ig-like domain-containing protein</fullName>
    </recommendedName>
</protein>
<dbReference type="SMART" id="SM00408">
    <property type="entry name" value="IGc2"/>
    <property type="match status" value="4"/>
</dbReference>
<dbReference type="GO" id="GO:0098632">
    <property type="term" value="F:cell-cell adhesion mediator activity"/>
    <property type="evidence" value="ECO:0007669"/>
    <property type="project" value="TreeGrafter"/>
</dbReference>
<dbReference type="AlphaFoldDB" id="A0A9J6E5B4"/>
<dbReference type="GO" id="GO:0007411">
    <property type="term" value="P:axon guidance"/>
    <property type="evidence" value="ECO:0007669"/>
    <property type="project" value="TreeGrafter"/>
</dbReference>
<dbReference type="Gene3D" id="2.60.40.10">
    <property type="entry name" value="Immunoglobulins"/>
    <property type="match status" value="4"/>
</dbReference>
<sequence length="430" mass="45729">MCVVTKGSSGPFQMTWYRDGEEVRSSDRITVVVGPRKAVLNIDDVRVEDVANYTCTAANRFGDDSISMPLVVTAPPKLGELLFPSDVAPGDEVAVICVVKKGSQGPYQITWEKDGEGLSGTGTDARVSVSPLSAVSVTLRIANLRADDVGNYSCTARNRFGSDSVTAQLVVHAPPKLKSTGFPTEVSLGDDTVVTCFVKKGSSGPYKMNWYKDGDAVGNTDRITVVTKASSVLLSIEGVRVADIGNYTCTAANEFGVDTLTMSLVVTASDSDTATAFPRVPTAPVVGKFGFSSDVSLGDEVMESCVVKKGSSGPYHITLLKDGEEVRSDHRVTVSSHSKSSATLRIASLRTEDVGNYTCTASNQYGSDSVTAALLVHGNRSILYLPGARLFLKAYVGRPLVLRFTCMLKDPRCSKILGAFTAASLKSISW</sequence>
<keyword evidence="4" id="KW-1185">Reference proteome</keyword>
<dbReference type="EMBL" id="JABSTU010000005">
    <property type="protein sequence ID" value="KAH8029779.1"/>
    <property type="molecule type" value="Genomic_DNA"/>
</dbReference>
<dbReference type="InterPro" id="IPR007110">
    <property type="entry name" value="Ig-like_dom"/>
</dbReference>
<dbReference type="InterPro" id="IPR003599">
    <property type="entry name" value="Ig_sub"/>
</dbReference>
<reference evidence="3" key="1">
    <citation type="journal article" date="2020" name="Cell">
        <title>Large-Scale Comparative Analyses of Tick Genomes Elucidate Their Genetic Diversity and Vector Capacities.</title>
        <authorList>
            <consortium name="Tick Genome and Microbiome Consortium (TIGMIC)"/>
            <person name="Jia N."/>
            <person name="Wang J."/>
            <person name="Shi W."/>
            <person name="Du L."/>
            <person name="Sun Y."/>
            <person name="Zhan W."/>
            <person name="Jiang J.F."/>
            <person name="Wang Q."/>
            <person name="Zhang B."/>
            <person name="Ji P."/>
            <person name="Bell-Sakyi L."/>
            <person name="Cui X.M."/>
            <person name="Yuan T.T."/>
            <person name="Jiang B.G."/>
            <person name="Yang W.F."/>
            <person name="Lam T.T."/>
            <person name="Chang Q.C."/>
            <person name="Ding S.J."/>
            <person name="Wang X.J."/>
            <person name="Zhu J.G."/>
            <person name="Ruan X.D."/>
            <person name="Zhao L."/>
            <person name="Wei J.T."/>
            <person name="Ye R.Z."/>
            <person name="Que T.C."/>
            <person name="Du C.H."/>
            <person name="Zhou Y.H."/>
            <person name="Cheng J.X."/>
            <person name="Dai P.F."/>
            <person name="Guo W.B."/>
            <person name="Han X.H."/>
            <person name="Huang E.J."/>
            <person name="Li L.F."/>
            <person name="Wei W."/>
            <person name="Gao Y.C."/>
            <person name="Liu J.Z."/>
            <person name="Shao H.Z."/>
            <person name="Wang X."/>
            <person name="Wang C.C."/>
            <person name="Yang T.C."/>
            <person name="Huo Q.B."/>
            <person name="Li W."/>
            <person name="Chen H.Y."/>
            <person name="Chen S.E."/>
            <person name="Zhou L.G."/>
            <person name="Ni X.B."/>
            <person name="Tian J.H."/>
            <person name="Sheng Y."/>
            <person name="Liu T."/>
            <person name="Pan Y.S."/>
            <person name="Xia L.Y."/>
            <person name="Li J."/>
            <person name="Zhao F."/>
            <person name="Cao W.C."/>
        </authorList>
    </citation>
    <scope>NUCLEOTIDE SEQUENCE</scope>
    <source>
        <strain evidence="3">Rmic-2018</strain>
    </source>
</reference>
<proteinExistence type="predicted"/>
<dbReference type="CDD" id="cd00096">
    <property type="entry name" value="Ig"/>
    <property type="match status" value="1"/>
</dbReference>